<gene>
    <name evidence="2" type="ORF">bsdE14_38250</name>
</gene>
<sequence>MWKSNSKKGYTLIEVVCSLTILAILLLAAMITELYYFSLKRYNQNLLQCTCYLEALKSNLRDQYSYADINSLQAARNYYVPKENINMDELKETNFISDLLVQPPLEGEVLEKPYVEIRKEIGEGRCINIKLTAYIQNKSGTKTLKIEFLKGDY</sequence>
<accession>A0ABQ5NAX4</accession>
<keyword evidence="3" id="KW-1185">Reference proteome</keyword>
<keyword evidence="1" id="KW-1133">Transmembrane helix</keyword>
<proteinExistence type="predicted"/>
<organism evidence="2 3">
    <name type="scientific">Clostridium omnivorum</name>
    <dbReference type="NCBI Taxonomy" id="1604902"/>
    <lineage>
        <taxon>Bacteria</taxon>
        <taxon>Bacillati</taxon>
        <taxon>Bacillota</taxon>
        <taxon>Clostridia</taxon>
        <taxon>Eubacteriales</taxon>
        <taxon>Clostridiaceae</taxon>
        <taxon>Clostridium</taxon>
    </lineage>
</organism>
<name>A0ABQ5NAX4_9CLOT</name>
<dbReference type="Proteomes" id="UP001208567">
    <property type="component" value="Unassembled WGS sequence"/>
</dbReference>
<evidence type="ECO:0000313" key="3">
    <source>
        <dbReference type="Proteomes" id="UP001208567"/>
    </source>
</evidence>
<evidence type="ECO:0000256" key="1">
    <source>
        <dbReference type="SAM" id="Phobius"/>
    </source>
</evidence>
<protein>
    <submittedName>
        <fullName evidence="2">Prepilin-type N-terminal cleavage/methylation domain-containing protein</fullName>
    </submittedName>
</protein>
<evidence type="ECO:0000313" key="2">
    <source>
        <dbReference type="EMBL" id="GLC32415.1"/>
    </source>
</evidence>
<reference evidence="2 3" key="1">
    <citation type="journal article" date="2024" name="Int. J. Syst. Evol. Microbiol.">
        <title>Clostridium omnivorum sp. nov., isolated from anoxic soil under the treatment of reductive soil disinfestation.</title>
        <authorList>
            <person name="Ueki A."/>
            <person name="Tonouchi A."/>
            <person name="Kaku N."/>
            <person name="Honma S."/>
            <person name="Ueki K."/>
        </authorList>
    </citation>
    <scope>NUCLEOTIDE SEQUENCE [LARGE SCALE GENOMIC DNA]</scope>
    <source>
        <strain evidence="2 3">E14</strain>
    </source>
</reference>
<comment type="caution">
    <text evidence="2">The sequence shown here is derived from an EMBL/GenBank/DDBJ whole genome shotgun (WGS) entry which is preliminary data.</text>
</comment>
<dbReference type="EMBL" id="BRXR01000001">
    <property type="protein sequence ID" value="GLC32415.1"/>
    <property type="molecule type" value="Genomic_DNA"/>
</dbReference>
<dbReference type="NCBIfam" id="TIGR02532">
    <property type="entry name" value="IV_pilin_GFxxxE"/>
    <property type="match status" value="1"/>
</dbReference>
<keyword evidence="1" id="KW-0812">Transmembrane</keyword>
<keyword evidence="1" id="KW-0472">Membrane</keyword>
<dbReference type="InterPro" id="IPR012902">
    <property type="entry name" value="N_methyl_site"/>
</dbReference>
<dbReference type="Pfam" id="PF07963">
    <property type="entry name" value="N_methyl"/>
    <property type="match status" value="1"/>
</dbReference>
<feature type="transmembrane region" description="Helical" evidence="1">
    <location>
        <begin position="12"/>
        <end position="37"/>
    </location>
</feature>
<dbReference type="RefSeq" id="WP_264851718.1">
    <property type="nucleotide sequence ID" value="NZ_BRXR01000001.1"/>
</dbReference>